<organism evidence="1 2">
    <name type="scientific">Mobiluncus curtisii ATCC 51333</name>
    <dbReference type="NCBI Taxonomy" id="887326"/>
    <lineage>
        <taxon>Bacteria</taxon>
        <taxon>Bacillati</taxon>
        <taxon>Actinomycetota</taxon>
        <taxon>Actinomycetes</taxon>
        <taxon>Actinomycetales</taxon>
        <taxon>Actinomycetaceae</taxon>
        <taxon>Mobiluncus</taxon>
    </lineage>
</organism>
<gene>
    <name evidence="1" type="ORF">HMPREF0388_1763</name>
</gene>
<dbReference type="EMBL" id="AEPY01000011">
    <property type="protein sequence ID" value="EFU79660.1"/>
    <property type="molecule type" value="Genomic_DNA"/>
</dbReference>
<sequence>MNPPNLNIKAAKECLNVLTRTKPHLYENPRELLPIWAEALDPDLPTGTAHKLTVDAYGEGVEFISPADINHRWRALKKQRLERNMEPPDPPYEIATNPNAYHEYLCTWRHLIATGIHPRDATPAALSNAKQQALVNANQKLQIGTKK</sequence>
<dbReference type="Proteomes" id="UP000005573">
    <property type="component" value="Unassembled WGS sequence"/>
</dbReference>
<protein>
    <submittedName>
        <fullName evidence="1">Uncharacterized protein</fullName>
    </submittedName>
</protein>
<evidence type="ECO:0000313" key="1">
    <source>
        <dbReference type="EMBL" id="EFU79660.1"/>
    </source>
</evidence>
<proteinExistence type="predicted"/>
<comment type="caution">
    <text evidence="1">The sequence shown here is derived from an EMBL/GenBank/DDBJ whole genome shotgun (WGS) entry which is preliminary data.</text>
</comment>
<name>E6M130_9ACTO</name>
<accession>E6M130</accession>
<dbReference type="AlphaFoldDB" id="E6M130"/>
<dbReference type="RefSeq" id="WP_004010138.1">
    <property type="nucleotide sequence ID" value="NZ_GL622340.1"/>
</dbReference>
<reference evidence="1 2" key="1">
    <citation type="submission" date="2010-12" db="EMBL/GenBank/DDBJ databases">
        <authorList>
            <person name="Muzny D."/>
            <person name="Qin X."/>
            <person name="Deng J."/>
            <person name="Jiang H."/>
            <person name="Liu Y."/>
            <person name="Qu J."/>
            <person name="Song X.-Z."/>
            <person name="Zhang L."/>
            <person name="Thornton R."/>
            <person name="Coyle M."/>
            <person name="Francisco L."/>
            <person name="Jackson L."/>
            <person name="Javaid M."/>
            <person name="Korchina V."/>
            <person name="Kovar C."/>
            <person name="Mata R."/>
            <person name="Mathew T."/>
            <person name="Ngo R."/>
            <person name="Nguyen L."/>
            <person name="Nguyen N."/>
            <person name="Okwuonu G."/>
            <person name="Ongeri F."/>
            <person name="Pham C."/>
            <person name="Simmons D."/>
            <person name="Wilczek-Boney K."/>
            <person name="Hale W."/>
            <person name="Jakkamsetti A."/>
            <person name="Pham P."/>
            <person name="Ruth R."/>
            <person name="San Lucas F."/>
            <person name="Warren J."/>
            <person name="Zhang J."/>
            <person name="Zhao Z."/>
            <person name="Zhou C."/>
            <person name="Zhu D."/>
            <person name="Lee S."/>
            <person name="Bess C."/>
            <person name="Blankenburg K."/>
            <person name="Forbes L."/>
            <person name="Fu Q."/>
            <person name="Gubbala S."/>
            <person name="Hirani K."/>
            <person name="Jayaseelan J.C."/>
            <person name="Lara F."/>
            <person name="Munidasa M."/>
            <person name="Palculict T."/>
            <person name="Patil S."/>
            <person name="Pu L.-L."/>
            <person name="Saada N."/>
            <person name="Tang L."/>
            <person name="Weissenberger G."/>
            <person name="Zhu Y."/>
            <person name="Hemphill L."/>
            <person name="Shang Y."/>
            <person name="Youmans B."/>
            <person name="Ayvaz T."/>
            <person name="Ross M."/>
            <person name="Santibanez J."/>
            <person name="Aqrawi P."/>
            <person name="Gross S."/>
            <person name="Joshi V."/>
            <person name="Fowler G."/>
            <person name="Nazareth L."/>
            <person name="Reid J."/>
            <person name="Worley K."/>
            <person name="Petrosino J."/>
            <person name="Highlander S."/>
            <person name="Gibbs R."/>
        </authorList>
    </citation>
    <scope>NUCLEOTIDE SEQUENCE [LARGE SCALE GENOMIC DNA]</scope>
    <source>
        <strain evidence="1 2">ATCC 51333</strain>
    </source>
</reference>
<evidence type="ECO:0000313" key="2">
    <source>
        <dbReference type="Proteomes" id="UP000005573"/>
    </source>
</evidence>
<dbReference type="HOGENOM" id="CLU_1765940_0_0_11"/>